<evidence type="ECO:0000313" key="1">
    <source>
        <dbReference type="EMBL" id="TGK14789.1"/>
    </source>
</evidence>
<dbReference type="EMBL" id="RQEV01000018">
    <property type="protein sequence ID" value="TGK14789.1"/>
    <property type="molecule type" value="Genomic_DNA"/>
</dbReference>
<gene>
    <name evidence="1" type="ORF">EHO61_17130</name>
</gene>
<dbReference type="Proteomes" id="UP000297855">
    <property type="component" value="Unassembled WGS sequence"/>
</dbReference>
<name>A0A4V6QKT3_9LEPT</name>
<accession>A0A4V6QKT3</accession>
<protein>
    <submittedName>
        <fullName evidence="1">Uncharacterized protein</fullName>
    </submittedName>
</protein>
<dbReference type="OrthoDB" id="328701at2"/>
<sequence>MENGNSIEACLDYLSGKKTFLNTVLASLSVEDQNLIQKGGQKIKVSVPTFSFNQYYGLGRIAYEFPEEKELSVSEILEWKCAEHLRSQSEGIFQDAEYMFIMNPNNIPVIYKRVKEATDLYTKVGALVLPKSDFVRRNLYLPMIFGMSRANRSYIFACDFLEAADKVALPASLKTVDANLKAAFLSSSYMIGDIQRRSLCKAQYKYN</sequence>
<reference evidence="1" key="1">
    <citation type="journal article" date="2019" name="PLoS Negl. Trop. Dis.">
        <title>Revisiting the worldwide diversity of Leptospira species in the environment.</title>
        <authorList>
            <person name="Vincent A.T."/>
            <person name="Schiettekatte O."/>
            <person name="Bourhy P."/>
            <person name="Veyrier F.J."/>
            <person name="Picardeau M."/>
        </authorList>
    </citation>
    <scope>NUCLEOTIDE SEQUENCE [LARGE SCALE GENOMIC DNA]</scope>
    <source>
        <strain evidence="1">SCS5</strain>
    </source>
</reference>
<evidence type="ECO:0000313" key="2">
    <source>
        <dbReference type="Proteomes" id="UP000297855"/>
    </source>
</evidence>
<dbReference type="AlphaFoldDB" id="A0A4V6QKT3"/>
<comment type="caution">
    <text evidence="1">The sequence shown here is derived from an EMBL/GenBank/DDBJ whole genome shotgun (WGS) entry which is preliminary data.</text>
</comment>
<organism evidence="1 2">
    <name type="scientific">Leptospira fluminis</name>
    <dbReference type="NCBI Taxonomy" id="2484979"/>
    <lineage>
        <taxon>Bacteria</taxon>
        <taxon>Pseudomonadati</taxon>
        <taxon>Spirochaetota</taxon>
        <taxon>Spirochaetia</taxon>
        <taxon>Leptospirales</taxon>
        <taxon>Leptospiraceae</taxon>
        <taxon>Leptospira</taxon>
    </lineage>
</organism>
<proteinExistence type="predicted"/>
<keyword evidence="2" id="KW-1185">Reference proteome</keyword>